<protein>
    <submittedName>
        <fullName evidence="1">F-box domain-containing protein</fullName>
    </submittedName>
</protein>
<keyword evidence="2" id="KW-1185">Reference proteome</keyword>
<reference evidence="1" key="1">
    <citation type="submission" date="2020-05" db="EMBL/GenBank/DDBJ databases">
        <title>Mycena genomes resolve the evolution of fungal bioluminescence.</title>
        <authorList>
            <person name="Tsai I.J."/>
        </authorList>
    </citation>
    <scope>NUCLEOTIDE SEQUENCE</scope>
    <source>
        <strain evidence="1">160909Yilan</strain>
    </source>
</reference>
<sequence length="523" mass="58928">MPNLVHHAHPVPPAEAKPFLLNNEPPSEEHVSTIRNFIVAAREHLLNLREVVTSTEVSHFENLIMIHASTVSCIRRMPAEILCQIFRCISHEFTRTVGTMTVSIAPWALVHVSQHWRATALADAHIWSSIRIELPPVGDIHNWSARSSFVDGPDSIPLAALETQLRLSKDVPLDVSLNWSSYSVPQSHLLELLRAVVGQCHRWQRLKAFGVTAGVYPALLPIKGRLPLLRSVETDADREVHDLSDDMQAIFSMAPRLRELLLTDKVPSLLVSVPWVQITHLRASFSLDFILHVFPKMANLEECEIVVEDGWLGTHPAPVMVLPCLRRLRVQDSWLLEKLQAPKLESLEVNGDTSCIPLFLQNSGCQLRQLELSSRFPAASDLISLFRQLPTLQHLSLDVSCHNLDPLFRAATISSNSADLCPKLTSILIFLFPFREKRDDYDSLCTMIESRRRFLDHVRISVIDVPDAILDRFEALKADGLPLGGLIDRELSRRHTKHIGREPGRKRVPKKIVCLPQSAISDI</sequence>
<name>A0A8H6ZDJ3_9AGAR</name>
<comment type="caution">
    <text evidence="1">The sequence shown here is derived from an EMBL/GenBank/DDBJ whole genome shotgun (WGS) entry which is preliminary data.</text>
</comment>
<dbReference type="OrthoDB" id="3060439at2759"/>
<evidence type="ECO:0000313" key="1">
    <source>
        <dbReference type="EMBL" id="KAF7374316.1"/>
    </source>
</evidence>
<gene>
    <name evidence="1" type="ORF">MSAN_00315000</name>
</gene>
<dbReference type="AlphaFoldDB" id="A0A8H6ZDJ3"/>
<proteinExistence type="predicted"/>
<dbReference type="InterPro" id="IPR032675">
    <property type="entry name" value="LRR_dom_sf"/>
</dbReference>
<evidence type="ECO:0000313" key="2">
    <source>
        <dbReference type="Proteomes" id="UP000623467"/>
    </source>
</evidence>
<dbReference type="SUPFAM" id="SSF52047">
    <property type="entry name" value="RNI-like"/>
    <property type="match status" value="1"/>
</dbReference>
<dbReference type="EMBL" id="JACAZH010000002">
    <property type="protein sequence ID" value="KAF7374316.1"/>
    <property type="molecule type" value="Genomic_DNA"/>
</dbReference>
<organism evidence="1 2">
    <name type="scientific">Mycena sanguinolenta</name>
    <dbReference type="NCBI Taxonomy" id="230812"/>
    <lineage>
        <taxon>Eukaryota</taxon>
        <taxon>Fungi</taxon>
        <taxon>Dikarya</taxon>
        <taxon>Basidiomycota</taxon>
        <taxon>Agaricomycotina</taxon>
        <taxon>Agaricomycetes</taxon>
        <taxon>Agaricomycetidae</taxon>
        <taxon>Agaricales</taxon>
        <taxon>Marasmiineae</taxon>
        <taxon>Mycenaceae</taxon>
        <taxon>Mycena</taxon>
    </lineage>
</organism>
<dbReference type="Gene3D" id="3.80.10.10">
    <property type="entry name" value="Ribonuclease Inhibitor"/>
    <property type="match status" value="1"/>
</dbReference>
<accession>A0A8H6ZDJ3</accession>
<dbReference type="Proteomes" id="UP000623467">
    <property type="component" value="Unassembled WGS sequence"/>
</dbReference>